<dbReference type="EMBL" id="AP021906">
    <property type="protein sequence ID" value="BBP88238.1"/>
    <property type="molecule type" value="Genomic_DNA"/>
</dbReference>
<evidence type="ECO:0000313" key="1">
    <source>
        <dbReference type="EMBL" id="BBP88238.1"/>
    </source>
</evidence>
<dbReference type="Proteomes" id="UP000464658">
    <property type="component" value="Chromosome"/>
</dbReference>
<dbReference type="Pfam" id="PF12732">
    <property type="entry name" value="YtxH"/>
    <property type="match status" value="1"/>
</dbReference>
<evidence type="ECO:0000313" key="2">
    <source>
        <dbReference type="Proteomes" id="UP000464658"/>
    </source>
</evidence>
<sequence>MASGRSLLTGLFVGGLLGGAAVLLTTPSSGRDVRGKVKDGYDKIRRYADKIKKRRTSFKKSKLWKQQKKAQR</sequence>
<dbReference type="InterPro" id="IPR024623">
    <property type="entry name" value="YtxH"/>
</dbReference>
<accession>A0A5S9M5Y9</accession>
<evidence type="ECO:0008006" key="3">
    <source>
        <dbReference type="Google" id="ProtNLM"/>
    </source>
</evidence>
<proteinExistence type="predicted"/>
<organism evidence="1 2">
    <name type="scientific">Bacillus safensis</name>
    <dbReference type="NCBI Taxonomy" id="561879"/>
    <lineage>
        <taxon>Bacteria</taxon>
        <taxon>Bacillati</taxon>
        <taxon>Bacillota</taxon>
        <taxon>Bacilli</taxon>
        <taxon>Bacillales</taxon>
        <taxon>Bacillaceae</taxon>
        <taxon>Bacillus</taxon>
    </lineage>
</organism>
<dbReference type="AlphaFoldDB" id="A0A5S9M5Y9"/>
<gene>
    <name evidence="1" type="ORF">BsIDN1_18560</name>
</gene>
<reference evidence="1 2" key="1">
    <citation type="submission" date="2019-12" db="EMBL/GenBank/DDBJ databases">
        <title>Full genome sequence of a Bacillus safensis strain isolated from commercially available natto in Indonesia.</title>
        <authorList>
            <person name="Yoshida M."/>
            <person name="Uomi M."/>
            <person name="Waturangi D."/>
            <person name="Ekaputri J.J."/>
            <person name="Setiamarga D.H.E."/>
        </authorList>
    </citation>
    <scope>NUCLEOTIDE SEQUENCE [LARGE SCALE GENOMIC DNA]</scope>
    <source>
        <strain evidence="1 2">IDN1</strain>
    </source>
</reference>
<dbReference type="PANTHER" id="PTHR35792">
    <property type="entry name" value="GENERAL STRESS PROTEIN"/>
    <property type="match status" value="1"/>
</dbReference>
<name>A0A5S9M5Y9_BACIA</name>
<protein>
    <recommendedName>
        <fullName evidence="3">YtxH domain-containing protein</fullName>
    </recommendedName>
</protein>
<dbReference type="PANTHER" id="PTHR35792:SF3">
    <property type="entry name" value="IG HYPOTHETICAL 17707"/>
    <property type="match status" value="1"/>
</dbReference>
<dbReference type="InterPro" id="IPR052928">
    <property type="entry name" value="Desiccation-related_membrane"/>
</dbReference>